<dbReference type="InterPro" id="IPR043163">
    <property type="entry name" value="DsrC-like_N"/>
</dbReference>
<dbReference type="EMBL" id="CP003360">
    <property type="protein sequence ID" value="AFM23445.1"/>
    <property type="molecule type" value="Genomic_DNA"/>
</dbReference>
<dbReference type="eggNOG" id="COG2920">
    <property type="taxonomic scope" value="Bacteria"/>
</dbReference>
<protein>
    <submittedName>
        <fullName evidence="5">Sulfur relay protein, TusE/DsrC/DsvC family</fullName>
    </submittedName>
</protein>
<dbReference type="NCBIfam" id="TIGR03342">
    <property type="entry name" value="dsrC_tusE_dsvC"/>
    <property type="match status" value="1"/>
</dbReference>
<dbReference type="KEGG" id="dti:Desti_0719"/>
<dbReference type="GO" id="GO:0005737">
    <property type="term" value="C:cytoplasm"/>
    <property type="evidence" value="ECO:0007669"/>
    <property type="project" value="UniProtKB-SubCell"/>
</dbReference>
<dbReference type="PANTHER" id="PTHR37010:SF1">
    <property type="entry name" value="SULFURTRANSFERASE TUSE"/>
    <property type="match status" value="1"/>
</dbReference>
<dbReference type="InterPro" id="IPR025526">
    <property type="entry name" value="DsrC-like_dom_sf"/>
</dbReference>
<accession>I4C1K4</accession>
<sequence>MSQTLIRINGEEVLLDEEGFLIHPESWSEAVAESFALEDGLPQLQEVHWRIINILREYYLANGRAPLNSELKKATGMTISQIEASFPKGIRRGARRLAGLPNPKSCG</sequence>
<dbReference type="GO" id="GO:0097163">
    <property type="term" value="F:sulfur carrier activity"/>
    <property type="evidence" value="ECO:0007669"/>
    <property type="project" value="TreeGrafter"/>
</dbReference>
<dbReference type="InterPro" id="IPR007453">
    <property type="entry name" value="DsrC/TusE"/>
</dbReference>
<evidence type="ECO:0000256" key="2">
    <source>
        <dbReference type="ARBA" id="ARBA00005718"/>
    </source>
</evidence>
<comment type="similarity">
    <text evidence="2">Belongs to the DsrC/TusE family.</text>
</comment>
<evidence type="ECO:0000256" key="3">
    <source>
        <dbReference type="ARBA" id="ARBA00022490"/>
    </source>
</evidence>
<keyword evidence="3" id="KW-0963">Cytoplasm</keyword>
<dbReference type="OrthoDB" id="9786347at2"/>
<comment type="subcellular location">
    <subcellularLocation>
        <location evidence="1">Cytoplasm</location>
    </subcellularLocation>
</comment>
<evidence type="ECO:0000256" key="1">
    <source>
        <dbReference type="ARBA" id="ARBA00004496"/>
    </source>
</evidence>
<dbReference type="GO" id="GO:0002143">
    <property type="term" value="P:tRNA wobble position uridine thiolation"/>
    <property type="evidence" value="ECO:0007669"/>
    <property type="project" value="TreeGrafter"/>
</dbReference>
<feature type="active site" description="Cysteine persulfide intermediate" evidence="4">
    <location>
        <position position="106"/>
    </location>
</feature>
<organism evidence="5 6">
    <name type="scientific">Desulfomonile tiedjei (strain ATCC 49306 / DSM 6799 / DCB-1)</name>
    <dbReference type="NCBI Taxonomy" id="706587"/>
    <lineage>
        <taxon>Bacteria</taxon>
        <taxon>Pseudomonadati</taxon>
        <taxon>Thermodesulfobacteriota</taxon>
        <taxon>Desulfomonilia</taxon>
        <taxon>Desulfomonilales</taxon>
        <taxon>Desulfomonilaceae</taxon>
        <taxon>Desulfomonile</taxon>
    </lineage>
</organism>
<dbReference type="Proteomes" id="UP000006055">
    <property type="component" value="Chromosome"/>
</dbReference>
<dbReference type="AlphaFoldDB" id="I4C1K4"/>
<dbReference type="Gene3D" id="1.10.10.370">
    <property type="entry name" value="DsrC-like protein, C-terminal domain"/>
    <property type="match status" value="1"/>
</dbReference>
<keyword evidence="6" id="KW-1185">Reference proteome</keyword>
<dbReference type="SUPFAM" id="SSF69721">
    <property type="entry name" value="DsrC, the gamma subunit of dissimilatory sulfite reductase"/>
    <property type="match status" value="1"/>
</dbReference>
<evidence type="ECO:0000313" key="5">
    <source>
        <dbReference type="EMBL" id="AFM23445.1"/>
    </source>
</evidence>
<dbReference type="STRING" id="706587.Desti_0719"/>
<dbReference type="Gene3D" id="3.30.1420.10">
    <property type="match status" value="1"/>
</dbReference>
<gene>
    <name evidence="5" type="ordered locus">Desti_0719</name>
</gene>
<dbReference type="Pfam" id="PF04358">
    <property type="entry name" value="DsrC"/>
    <property type="match status" value="1"/>
</dbReference>
<proteinExistence type="inferred from homology"/>
<dbReference type="HOGENOM" id="CLU_153199_1_0_7"/>
<evidence type="ECO:0000313" key="6">
    <source>
        <dbReference type="Proteomes" id="UP000006055"/>
    </source>
</evidence>
<name>I4C1K4_DESTA</name>
<dbReference type="PANTHER" id="PTHR37010">
    <property type="entry name" value="SULFURTRANSFERASE TUSE"/>
    <property type="match status" value="1"/>
</dbReference>
<dbReference type="PIRSF" id="PIRSF006223">
    <property type="entry name" value="DsrC_TusE"/>
    <property type="match status" value="1"/>
</dbReference>
<reference evidence="6" key="1">
    <citation type="submission" date="2012-06" db="EMBL/GenBank/DDBJ databases">
        <title>Complete sequence of chromosome of Desulfomonile tiedjei DSM 6799.</title>
        <authorList>
            <person name="Lucas S."/>
            <person name="Copeland A."/>
            <person name="Lapidus A."/>
            <person name="Glavina del Rio T."/>
            <person name="Dalin E."/>
            <person name="Tice H."/>
            <person name="Bruce D."/>
            <person name="Goodwin L."/>
            <person name="Pitluck S."/>
            <person name="Peters L."/>
            <person name="Ovchinnikova G."/>
            <person name="Zeytun A."/>
            <person name="Lu M."/>
            <person name="Kyrpides N."/>
            <person name="Mavromatis K."/>
            <person name="Ivanova N."/>
            <person name="Brettin T."/>
            <person name="Detter J.C."/>
            <person name="Han C."/>
            <person name="Larimer F."/>
            <person name="Land M."/>
            <person name="Hauser L."/>
            <person name="Markowitz V."/>
            <person name="Cheng J.-F."/>
            <person name="Hugenholtz P."/>
            <person name="Woyke T."/>
            <person name="Wu D."/>
            <person name="Spring S."/>
            <person name="Schroeder M."/>
            <person name="Brambilla E."/>
            <person name="Klenk H.-P."/>
            <person name="Eisen J.A."/>
        </authorList>
    </citation>
    <scope>NUCLEOTIDE SEQUENCE [LARGE SCALE GENOMIC DNA]</scope>
    <source>
        <strain evidence="6">ATCC 49306 / DSM 6799 / DCB-1</strain>
    </source>
</reference>
<dbReference type="RefSeq" id="WP_014808601.1">
    <property type="nucleotide sequence ID" value="NC_018025.1"/>
</dbReference>
<evidence type="ECO:0000256" key="4">
    <source>
        <dbReference type="PIRSR" id="PIRSR006223-50"/>
    </source>
</evidence>
<dbReference type="InterPro" id="IPR042072">
    <property type="entry name" value="DsrC-like_C"/>
</dbReference>